<dbReference type="SUPFAM" id="SSF50985">
    <property type="entry name" value="RCC1/BLIP-II"/>
    <property type="match status" value="1"/>
</dbReference>
<dbReference type="GeneID" id="106817678"/>
<feature type="repeat" description="RCC1" evidence="2">
    <location>
        <begin position="53"/>
        <end position="104"/>
    </location>
</feature>
<evidence type="ECO:0000256" key="2">
    <source>
        <dbReference type="PROSITE-ProRule" id="PRU00235"/>
    </source>
</evidence>
<dbReference type="Gene3D" id="2.130.10.30">
    <property type="entry name" value="Regulator of chromosome condensation 1/beta-lactamase-inhibitor protein II"/>
    <property type="match status" value="1"/>
</dbReference>
<dbReference type="PROSITE" id="PS50012">
    <property type="entry name" value="RCC1_3"/>
    <property type="match status" value="2"/>
</dbReference>
<dbReference type="InterPro" id="IPR009091">
    <property type="entry name" value="RCC1/BLIP-II"/>
</dbReference>
<keyword evidence="3" id="KW-1185">Reference proteome</keyword>
<dbReference type="PANTHER" id="PTHR22870:SF398">
    <property type="entry name" value="E3 UBIQUITIN-PROTEIN LIGASE HERC2"/>
    <property type="match status" value="1"/>
</dbReference>
<evidence type="ECO:0000313" key="3">
    <source>
        <dbReference type="Proteomes" id="UP000695022"/>
    </source>
</evidence>
<dbReference type="RefSeq" id="XP_014677848.1">
    <property type="nucleotide sequence ID" value="XM_014822362.1"/>
</dbReference>
<evidence type="ECO:0000313" key="4">
    <source>
        <dbReference type="RefSeq" id="XP_014677848.1"/>
    </source>
</evidence>
<proteinExistence type="predicted"/>
<feature type="repeat" description="RCC1" evidence="2">
    <location>
        <begin position="7"/>
        <end position="52"/>
    </location>
</feature>
<protein>
    <submittedName>
        <fullName evidence="4">E3 ubiquitin-protein ligase HERC2-like</fullName>
    </submittedName>
</protein>
<reference evidence="4" key="1">
    <citation type="submission" date="2025-08" db="UniProtKB">
        <authorList>
            <consortium name="RefSeq"/>
        </authorList>
    </citation>
    <scope>IDENTIFICATION</scope>
</reference>
<keyword evidence="1" id="KW-0677">Repeat</keyword>
<dbReference type="InterPro" id="IPR000408">
    <property type="entry name" value="Reg_chr_condens"/>
</dbReference>
<sequence length="292" mass="31867">MALTRSGSVYTWGKGDYHRLGHGHDDHVRRPRKEGKHVVSIATLHCIVSTDQGEVFTWGDNDEGQLGDGTTNAIQRPRIVTALQGKKINKVACGSAHSLAWSTAKPMNAGRLPPSVPMEYAHLEHIPVSVLRNRLVLLYQFSDLFCPSIPMFEVGVSCREKGDDTVVGTNTLRGLLVSTGKEAAFRKVVQATMVRDRQHGPVIELNRIQVMPPCLAFQNGLDTTPFDTAARTALARSPEQNSDCYLLNPLSDKEPTAHISPSIGKVELGIRRDPLQPAPIGLQPTEPVSEGS</sequence>
<dbReference type="Proteomes" id="UP000695022">
    <property type="component" value="Unplaced"/>
</dbReference>
<organism evidence="3 4">
    <name type="scientific">Priapulus caudatus</name>
    <name type="common">Priapulid worm</name>
    <dbReference type="NCBI Taxonomy" id="37621"/>
    <lineage>
        <taxon>Eukaryota</taxon>
        <taxon>Metazoa</taxon>
        <taxon>Ecdysozoa</taxon>
        <taxon>Scalidophora</taxon>
        <taxon>Priapulida</taxon>
        <taxon>Priapulimorpha</taxon>
        <taxon>Priapulimorphida</taxon>
        <taxon>Priapulidae</taxon>
        <taxon>Priapulus</taxon>
    </lineage>
</organism>
<dbReference type="Pfam" id="PF00415">
    <property type="entry name" value="RCC1"/>
    <property type="match status" value="2"/>
</dbReference>
<name>A0ABM1F077_PRICU</name>
<accession>A0ABM1F077</accession>
<dbReference type="InterPro" id="IPR051210">
    <property type="entry name" value="Ub_ligase/GEF_domain"/>
</dbReference>
<evidence type="ECO:0000256" key="1">
    <source>
        <dbReference type="ARBA" id="ARBA00022737"/>
    </source>
</evidence>
<dbReference type="PANTHER" id="PTHR22870">
    <property type="entry name" value="REGULATOR OF CHROMOSOME CONDENSATION"/>
    <property type="match status" value="1"/>
</dbReference>
<gene>
    <name evidence="4" type="primary">LOC106817678</name>
</gene>